<comment type="caution">
    <text evidence="2">The sequence shown here is derived from an EMBL/GenBank/DDBJ whole genome shotgun (WGS) entry which is preliminary data.</text>
</comment>
<proteinExistence type="predicted"/>
<name>A0A9K3PPQ8_9STRA</name>
<reference evidence="2" key="1">
    <citation type="journal article" date="2021" name="Sci. Rep.">
        <title>Diploid genomic architecture of Nitzschia inconspicua, an elite biomass production diatom.</title>
        <authorList>
            <person name="Oliver A."/>
            <person name="Podell S."/>
            <person name="Pinowska A."/>
            <person name="Traller J.C."/>
            <person name="Smith S.R."/>
            <person name="McClure R."/>
            <person name="Beliaev A."/>
            <person name="Bohutskyi P."/>
            <person name="Hill E.A."/>
            <person name="Rabines A."/>
            <person name="Zheng H."/>
            <person name="Allen L.Z."/>
            <person name="Kuo A."/>
            <person name="Grigoriev I.V."/>
            <person name="Allen A.E."/>
            <person name="Hazlebeck D."/>
            <person name="Allen E.E."/>
        </authorList>
    </citation>
    <scope>NUCLEOTIDE SEQUENCE</scope>
    <source>
        <strain evidence="2">Hildebrandi</strain>
    </source>
</reference>
<sequence length="90" mass="10656">MLKQPLEVANKNYKQADEWAGKLTSQLEKERSTNQRVASMKFDSVSRDEEKVRPKSHCHQIMFNQLQDYVVYYIQRNCATSHKTKPNPRQ</sequence>
<evidence type="ECO:0000313" key="3">
    <source>
        <dbReference type="Proteomes" id="UP000693970"/>
    </source>
</evidence>
<dbReference type="EMBL" id="JAGRRH010000017">
    <property type="protein sequence ID" value="KAG7352709.1"/>
    <property type="molecule type" value="Genomic_DNA"/>
</dbReference>
<dbReference type="AlphaFoldDB" id="A0A9K3PPQ8"/>
<keyword evidence="3" id="KW-1185">Reference proteome</keyword>
<dbReference type="Proteomes" id="UP000693970">
    <property type="component" value="Unassembled WGS sequence"/>
</dbReference>
<gene>
    <name evidence="2" type="ORF">IV203_008757</name>
</gene>
<protein>
    <submittedName>
        <fullName evidence="2">Uncharacterized protein</fullName>
    </submittedName>
</protein>
<accession>A0A9K3PPQ8</accession>
<organism evidence="2 3">
    <name type="scientific">Nitzschia inconspicua</name>
    <dbReference type="NCBI Taxonomy" id="303405"/>
    <lineage>
        <taxon>Eukaryota</taxon>
        <taxon>Sar</taxon>
        <taxon>Stramenopiles</taxon>
        <taxon>Ochrophyta</taxon>
        <taxon>Bacillariophyta</taxon>
        <taxon>Bacillariophyceae</taxon>
        <taxon>Bacillariophycidae</taxon>
        <taxon>Bacillariales</taxon>
        <taxon>Bacillariaceae</taxon>
        <taxon>Nitzschia</taxon>
    </lineage>
</organism>
<feature type="compositionally biased region" description="Basic and acidic residues" evidence="1">
    <location>
        <begin position="44"/>
        <end position="53"/>
    </location>
</feature>
<evidence type="ECO:0000256" key="1">
    <source>
        <dbReference type="SAM" id="MobiDB-lite"/>
    </source>
</evidence>
<feature type="region of interest" description="Disordered" evidence="1">
    <location>
        <begin position="25"/>
        <end position="54"/>
    </location>
</feature>
<evidence type="ECO:0000313" key="2">
    <source>
        <dbReference type="EMBL" id="KAG7352709.1"/>
    </source>
</evidence>
<reference evidence="2" key="2">
    <citation type="submission" date="2021-04" db="EMBL/GenBank/DDBJ databases">
        <authorList>
            <person name="Podell S."/>
        </authorList>
    </citation>
    <scope>NUCLEOTIDE SEQUENCE</scope>
    <source>
        <strain evidence="2">Hildebrandi</strain>
    </source>
</reference>